<sequence length="48" mass="5700">MLLSRPSLLVARKHAYKWMKEIHSKPVLNIKEEELIKILPSNNKYLLL</sequence>
<dbReference type="EMBL" id="LRQG01000149">
    <property type="protein sequence ID" value="KXA36867.1"/>
    <property type="molecule type" value="Genomic_DNA"/>
</dbReference>
<comment type="caution">
    <text evidence="1">The sequence shown here is derived from an EMBL/GenBank/DDBJ whole genome shotgun (WGS) entry which is preliminary data.</text>
</comment>
<evidence type="ECO:0000313" key="1">
    <source>
        <dbReference type="EMBL" id="KXA36867.1"/>
    </source>
</evidence>
<dbReference type="AlphaFoldDB" id="A0A133Q1Y1"/>
<keyword evidence="2" id="KW-1185">Reference proteome</keyword>
<protein>
    <submittedName>
        <fullName evidence="1">Uncharacterized protein</fullName>
    </submittedName>
</protein>
<name>A0A133Q1Y1_9BACT</name>
<dbReference type="Proteomes" id="UP000070533">
    <property type="component" value="Unassembled WGS sequence"/>
</dbReference>
<dbReference type="STRING" id="28128.HMPREF3226_01812"/>
<accession>A0A133Q1Y1</accession>
<reference evidence="2" key="1">
    <citation type="submission" date="2016-01" db="EMBL/GenBank/DDBJ databases">
        <authorList>
            <person name="Mitreva M."/>
            <person name="Pepin K.H."/>
            <person name="Mihindukulasuriya K.A."/>
            <person name="Fulton R."/>
            <person name="Fronick C."/>
            <person name="O'Laughlin M."/>
            <person name="Miner T."/>
            <person name="Herter B."/>
            <person name="Rosa B.A."/>
            <person name="Cordes M."/>
            <person name="Tomlinson C."/>
            <person name="Wollam A."/>
            <person name="Palsikar V.B."/>
            <person name="Mardis E.R."/>
            <person name="Wilson R.K."/>
        </authorList>
    </citation>
    <scope>NUCLEOTIDE SEQUENCE [LARGE SCALE GENOMIC DNA]</scope>
    <source>
        <strain evidence="2">MJR7716</strain>
    </source>
</reference>
<proteinExistence type="predicted"/>
<dbReference type="PATRIC" id="fig|28128.5.peg.1859"/>
<gene>
    <name evidence="1" type="ORF">HMPREF3226_01812</name>
</gene>
<evidence type="ECO:0000313" key="2">
    <source>
        <dbReference type="Proteomes" id="UP000070533"/>
    </source>
</evidence>
<organism evidence="1 2">
    <name type="scientific">Prevotella corporis</name>
    <dbReference type="NCBI Taxonomy" id="28128"/>
    <lineage>
        <taxon>Bacteria</taxon>
        <taxon>Pseudomonadati</taxon>
        <taxon>Bacteroidota</taxon>
        <taxon>Bacteroidia</taxon>
        <taxon>Bacteroidales</taxon>
        <taxon>Prevotellaceae</taxon>
        <taxon>Prevotella</taxon>
    </lineage>
</organism>